<keyword evidence="2 5" id="KW-0812">Transmembrane</keyword>
<keyword evidence="1" id="KW-1003">Cell membrane</keyword>
<proteinExistence type="predicted"/>
<dbReference type="Proteomes" id="UP000190675">
    <property type="component" value="Chromosome I"/>
</dbReference>
<dbReference type="InterPro" id="IPR012451">
    <property type="entry name" value="DUF1656"/>
</dbReference>
<dbReference type="OrthoDB" id="7021192at2"/>
<evidence type="ECO:0000256" key="5">
    <source>
        <dbReference type="SAM" id="Phobius"/>
    </source>
</evidence>
<evidence type="ECO:0000313" key="7">
    <source>
        <dbReference type="Proteomes" id="UP000190675"/>
    </source>
</evidence>
<evidence type="ECO:0000256" key="3">
    <source>
        <dbReference type="ARBA" id="ARBA00022989"/>
    </source>
</evidence>
<evidence type="ECO:0008006" key="8">
    <source>
        <dbReference type="Google" id="ProtNLM"/>
    </source>
</evidence>
<accession>A0A1M5U740</accession>
<gene>
    <name evidence="6" type="ORF">SAMN05444169_8214</name>
</gene>
<keyword evidence="3 5" id="KW-1133">Transmembrane helix</keyword>
<dbReference type="AlphaFoldDB" id="A0A1M5U740"/>
<organism evidence="6 7">
    <name type="scientific">Bradyrhizobium erythrophlei</name>
    <dbReference type="NCBI Taxonomy" id="1437360"/>
    <lineage>
        <taxon>Bacteria</taxon>
        <taxon>Pseudomonadati</taxon>
        <taxon>Pseudomonadota</taxon>
        <taxon>Alphaproteobacteria</taxon>
        <taxon>Hyphomicrobiales</taxon>
        <taxon>Nitrobacteraceae</taxon>
        <taxon>Bradyrhizobium</taxon>
    </lineage>
</organism>
<name>A0A1M5U740_9BRAD</name>
<evidence type="ECO:0000313" key="6">
    <source>
        <dbReference type="EMBL" id="SHH58807.1"/>
    </source>
</evidence>
<evidence type="ECO:0000256" key="1">
    <source>
        <dbReference type="ARBA" id="ARBA00022475"/>
    </source>
</evidence>
<dbReference type="Pfam" id="PF07869">
    <property type="entry name" value="DUF1656"/>
    <property type="match status" value="1"/>
</dbReference>
<evidence type="ECO:0000256" key="2">
    <source>
        <dbReference type="ARBA" id="ARBA00022692"/>
    </source>
</evidence>
<feature type="transmembrane region" description="Helical" evidence="5">
    <location>
        <begin position="12"/>
        <end position="29"/>
    </location>
</feature>
<feature type="transmembrane region" description="Helical" evidence="5">
    <location>
        <begin position="50"/>
        <end position="70"/>
    </location>
</feature>
<evidence type="ECO:0000256" key="4">
    <source>
        <dbReference type="ARBA" id="ARBA00023136"/>
    </source>
</evidence>
<dbReference type="RefSeq" id="WP_079571532.1">
    <property type="nucleotide sequence ID" value="NZ_LT670818.1"/>
</dbReference>
<keyword evidence="4 5" id="KW-0472">Membrane</keyword>
<dbReference type="EMBL" id="LT670818">
    <property type="protein sequence ID" value="SHH58807.1"/>
    <property type="molecule type" value="Genomic_DNA"/>
</dbReference>
<reference evidence="6 7" key="1">
    <citation type="submission" date="2016-11" db="EMBL/GenBank/DDBJ databases">
        <authorList>
            <person name="Jaros S."/>
            <person name="Januszkiewicz K."/>
            <person name="Wedrychowicz H."/>
        </authorList>
    </citation>
    <scope>NUCLEOTIDE SEQUENCE [LARGE SCALE GENOMIC DNA]</scope>
    <source>
        <strain evidence="6 7">GAS242</strain>
    </source>
</reference>
<protein>
    <recommendedName>
        <fullName evidence="8">DUF1656 domain-containing protein</fullName>
    </recommendedName>
</protein>
<sequence length="71" mass="7876">MIGEFDIYGVYFPAFAVFAAIAFLFQVVIKRLLDACGFYRLVWHRALFDLAIYVILFGVVTAAGASILPLA</sequence>